<accession>A0A5E4UMX1</accession>
<dbReference type="GO" id="GO:0051213">
    <property type="term" value="F:dioxygenase activity"/>
    <property type="evidence" value="ECO:0007669"/>
    <property type="project" value="UniProtKB-KW"/>
</dbReference>
<organism evidence="1 2">
    <name type="scientific">Pandoraea communis</name>
    <dbReference type="NCBI Taxonomy" id="2508297"/>
    <lineage>
        <taxon>Bacteria</taxon>
        <taxon>Pseudomonadati</taxon>
        <taxon>Pseudomonadota</taxon>
        <taxon>Betaproteobacteria</taxon>
        <taxon>Burkholderiales</taxon>
        <taxon>Burkholderiaceae</taxon>
        <taxon>Pandoraea</taxon>
    </lineage>
</organism>
<dbReference type="InterPro" id="IPR013785">
    <property type="entry name" value="Aldolase_TIM"/>
</dbReference>
<dbReference type="Proteomes" id="UP000383971">
    <property type="component" value="Unassembled WGS sequence"/>
</dbReference>
<keyword evidence="1" id="KW-0223">Dioxygenase</keyword>
<protein>
    <submittedName>
        <fullName evidence="1">2-nitropropane dioxygenase</fullName>
    </submittedName>
</protein>
<evidence type="ECO:0000313" key="1">
    <source>
        <dbReference type="EMBL" id="VVE00893.1"/>
    </source>
</evidence>
<reference evidence="1 2" key="1">
    <citation type="submission" date="2019-08" db="EMBL/GenBank/DDBJ databases">
        <authorList>
            <person name="Peeters C."/>
        </authorList>
    </citation>
    <scope>NUCLEOTIDE SEQUENCE [LARGE SCALE GENOMIC DNA]</scope>
    <source>
        <strain evidence="1 2">LMG 31111</strain>
    </source>
</reference>
<keyword evidence="2" id="KW-1185">Reference proteome</keyword>
<dbReference type="AlphaFoldDB" id="A0A5E4UMX1"/>
<proteinExistence type="predicted"/>
<gene>
    <name evidence="1" type="ORF">PCO31111_02144</name>
</gene>
<evidence type="ECO:0000313" key="2">
    <source>
        <dbReference type="Proteomes" id="UP000383971"/>
    </source>
</evidence>
<name>A0A5E4UMX1_9BURK</name>
<keyword evidence="1" id="KW-0560">Oxidoreductase</keyword>
<dbReference type="EMBL" id="CABPSE010000006">
    <property type="protein sequence ID" value="VVE00893.1"/>
    <property type="molecule type" value="Genomic_DNA"/>
</dbReference>
<dbReference type="SUPFAM" id="SSF51412">
    <property type="entry name" value="Inosine monophosphate dehydrogenase (IMPDH)"/>
    <property type="match status" value="1"/>
</dbReference>
<dbReference type="Gene3D" id="3.20.20.70">
    <property type="entry name" value="Aldolase class I"/>
    <property type="match status" value="1"/>
</dbReference>
<dbReference type="RefSeq" id="WP_150584881.1">
    <property type="nucleotide sequence ID" value="NZ_CABPSE010000006.1"/>
</dbReference>
<sequence>MTSTARITRRLGMSTPIIQAPMAMASTPALMRRLVVRTSLPVIAAAQFIDVLTRETREAIAAATAFAQ</sequence>